<feature type="transmembrane region" description="Helical" evidence="9">
    <location>
        <begin position="84"/>
        <end position="107"/>
    </location>
</feature>
<evidence type="ECO:0000256" key="8">
    <source>
        <dbReference type="ARBA" id="ARBA00023136"/>
    </source>
</evidence>
<dbReference type="AlphaFoldDB" id="Q3SLR0"/>
<gene>
    <name evidence="9" type="primary">secE</name>
    <name evidence="10" type="ordered locus">Tbd_0392</name>
</gene>
<evidence type="ECO:0000256" key="7">
    <source>
        <dbReference type="ARBA" id="ARBA00023010"/>
    </source>
</evidence>
<accession>Q3SLR0</accession>
<keyword evidence="4 9" id="KW-0812">Transmembrane</keyword>
<comment type="caution">
    <text evidence="9">Lacks conserved residue(s) required for the propagation of feature annotation.</text>
</comment>
<dbReference type="KEGG" id="tbd:Tbd_0392"/>
<dbReference type="PANTHER" id="PTHR33910:SF1">
    <property type="entry name" value="PROTEIN TRANSLOCASE SUBUNIT SECE"/>
    <property type="match status" value="1"/>
</dbReference>
<protein>
    <recommendedName>
        <fullName evidence="9">Protein translocase subunit SecE</fullName>
    </recommendedName>
</protein>
<dbReference type="OrthoDB" id="9806365at2"/>
<comment type="function">
    <text evidence="9">Essential subunit of the Sec protein translocation channel SecYEG. Clamps together the 2 halves of SecY. May contact the channel plug during translocation.</text>
</comment>
<dbReference type="GO" id="GO:0006605">
    <property type="term" value="P:protein targeting"/>
    <property type="evidence" value="ECO:0007669"/>
    <property type="project" value="UniProtKB-UniRule"/>
</dbReference>
<keyword evidence="5 9" id="KW-0653">Protein transport</keyword>
<dbReference type="GO" id="GO:0043952">
    <property type="term" value="P:protein transport by the Sec complex"/>
    <property type="evidence" value="ECO:0007669"/>
    <property type="project" value="UniProtKB-UniRule"/>
</dbReference>
<name>Q3SLR0_THIDA</name>
<dbReference type="PANTHER" id="PTHR33910">
    <property type="entry name" value="PROTEIN TRANSLOCASE SUBUNIT SECE"/>
    <property type="match status" value="1"/>
</dbReference>
<dbReference type="Proteomes" id="UP000008291">
    <property type="component" value="Chromosome"/>
</dbReference>
<keyword evidence="6 9" id="KW-1133">Transmembrane helix</keyword>
<keyword evidence="8 9" id="KW-0472">Membrane</keyword>
<dbReference type="HOGENOM" id="CLU_113663_0_2_4"/>
<dbReference type="InterPro" id="IPR038379">
    <property type="entry name" value="SecE_sf"/>
</dbReference>
<keyword evidence="9" id="KW-0997">Cell inner membrane</keyword>
<keyword evidence="3 9" id="KW-1003">Cell membrane</keyword>
<dbReference type="GO" id="GO:0009306">
    <property type="term" value="P:protein secretion"/>
    <property type="evidence" value="ECO:0007669"/>
    <property type="project" value="UniProtKB-UniRule"/>
</dbReference>
<dbReference type="EMBL" id="CP000116">
    <property type="protein sequence ID" value="AAZ96345.1"/>
    <property type="molecule type" value="Genomic_DNA"/>
</dbReference>
<evidence type="ECO:0000256" key="9">
    <source>
        <dbReference type="HAMAP-Rule" id="MF_00422"/>
    </source>
</evidence>
<dbReference type="Pfam" id="PF00584">
    <property type="entry name" value="SecE"/>
    <property type="match status" value="1"/>
</dbReference>
<evidence type="ECO:0000256" key="6">
    <source>
        <dbReference type="ARBA" id="ARBA00022989"/>
    </source>
</evidence>
<reference evidence="10 11" key="1">
    <citation type="journal article" date="2006" name="J. Bacteriol.">
        <title>The genome sequence of the obligately chemolithoautotrophic, facultatively anaerobic bacterium Thiobacillus denitrificans.</title>
        <authorList>
            <person name="Beller H.R."/>
            <person name="Chain P.S."/>
            <person name="Letain T.E."/>
            <person name="Chakicherla A."/>
            <person name="Larimer F.W."/>
            <person name="Richardson P.M."/>
            <person name="Coleman M.A."/>
            <person name="Wood A.P."/>
            <person name="Kelly D.P."/>
        </authorList>
    </citation>
    <scope>NUCLEOTIDE SEQUENCE [LARGE SCALE GENOMIC DNA]</scope>
    <source>
        <strain evidence="10 11">ATCC 25259</strain>
    </source>
</reference>
<organism evidence="10 11">
    <name type="scientific">Thiobacillus denitrificans (strain ATCC 25259 / T1)</name>
    <dbReference type="NCBI Taxonomy" id="292415"/>
    <lineage>
        <taxon>Bacteria</taxon>
        <taxon>Pseudomonadati</taxon>
        <taxon>Pseudomonadota</taxon>
        <taxon>Betaproteobacteria</taxon>
        <taxon>Nitrosomonadales</taxon>
        <taxon>Thiobacillaceae</taxon>
        <taxon>Thiobacillus</taxon>
    </lineage>
</organism>
<dbReference type="STRING" id="292415.Tbd_0392"/>
<evidence type="ECO:0000256" key="5">
    <source>
        <dbReference type="ARBA" id="ARBA00022927"/>
    </source>
</evidence>
<feature type="transmembrane region" description="Helical" evidence="9">
    <location>
        <begin position="30"/>
        <end position="49"/>
    </location>
</feature>
<dbReference type="InterPro" id="IPR001901">
    <property type="entry name" value="Translocase_SecE/Sec61-g"/>
</dbReference>
<dbReference type="GO" id="GO:0008320">
    <property type="term" value="F:protein transmembrane transporter activity"/>
    <property type="evidence" value="ECO:0007669"/>
    <property type="project" value="UniProtKB-UniRule"/>
</dbReference>
<proteinExistence type="inferred from homology"/>
<keyword evidence="11" id="KW-1185">Reference proteome</keyword>
<comment type="subcellular location">
    <subcellularLocation>
        <location evidence="1">Membrane</location>
    </subcellularLocation>
</comment>
<dbReference type="NCBIfam" id="TIGR00964">
    <property type="entry name" value="secE_bact"/>
    <property type="match status" value="1"/>
</dbReference>
<keyword evidence="2 9" id="KW-0813">Transport</keyword>
<dbReference type="HAMAP" id="MF_00422">
    <property type="entry name" value="SecE"/>
    <property type="match status" value="1"/>
</dbReference>
<evidence type="ECO:0000313" key="10">
    <source>
        <dbReference type="EMBL" id="AAZ96345.1"/>
    </source>
</evidence>
<feature type="transmembrane region" description="Helical" evidence="9">
    <location>
        <begin position="7"/>
        <end position="24"/>
    </location>
</feature>
<evidence type="ECO:0000256" key="1">
    <source>
        <dbReference type="ARBA" id="ARBA00004370"/>
    </source>
</evidence>
<evidence type="ECO:0000256" key="2">
    <source>
        <dbReference type="ARBA" id="ARBA00022448"/>
    </source>
</evidence>
<evidence type="ECO:0000313" key="11">
    <source>
        <dbReference type="Proteomes" id="UP000008291"/>
    </source>
</evidence>
<dbReference type="GO" id="GO:0005886">
    <property type="term" value="C:plasma membrane"/>
    <property type="evidence" value="ECO:0007669"/>
    <property type="project" value="UniProtKB-UniRule"/>
</dbReference>
<dbReference type="RefSeq" id="WP_011310905.1">
    <property type="nucleotide sequence ID" value="NC_007404.1"/>
</dbReference>
<dbReference type="NCBIfam" id="NF004371">
    <property type="entry name" value="PRK05740.1-1"/>
    <property type="match status" value="1"/>
</dbReference>
<dbReference type="Gene3D" id="1.20.5.1030">
    <property type="entry name" value="Preprotein translocase secy subunit"/>
    <property type="match status" value="1"/>
</dbReference>
<evidence type="ECO:0000256" key="4">
    <source>
        <dbReference type="ARBA" id="ARBA00022692"/>
    </source>
</evidence>
<dbReference type="eggNOG" id="COG0690">
    <property type="taxonomic scope" value="Bacteria"/>
</dbReference>
<comment type="similarity">
    <text evidence="9">Belongs to the SecE/SEC61-gamma family.</text>
</comment>
<dbReference type="InterPro" id="IPR005807">
    <property type="entry name" value="SecE_bac"/>
</dbReference>
<sequence length="115" mass="12322">MADKIKLLIAVLLVIAGVTGFYFFDGAPTVVRVLSVIAGVVLGGLVAGLSAPGKHFFRFALDSRDEAKKVVWPTRKETIQMTGVVMAFVVVMALFLWAVDGVLLWLVKLAMGQGS</sequence>
<evidence type="ECO:0000256" key="3">
    <source>
        <dbReference type="ARBA" id="ARBA00022475"/>
    </source>
</evidence>
<keyword evidence="7 9" id="KW-0811">Translocation</keyword>
<dbReference type="GO" id="GO:0065002">
    <property type="term" value="P:intracellular protein transmembrane transport"/>
    <property type="evidence" value="ECO:0007669"/>
    <property type="project" value="UniProtKB-UniRule"/>
</dbReference>
<comment type="subunit">
    <text evidence="9">Component of the Sec protein translocase complex. Heterotrimer consisting of SecY, SecE and SecG subunits. The heterotrimers can form oligomers, although 1 heterotrimer is thought to be able to translocate proteins. Interacts with the ribosome. Interacts with SecDF, and other proteins may be involved. Interacts with SecA.</text>
</comment>
<dbReference type="PRINTS" id="PR01650">
    <property type="entry name" value="SECETRNLCASE"/>
</dbReference>